<comment type="caution">
    <text evidence="3">The sequence shown here is derived from an EMBL/GenBank/DDBJ whole genome shotgun (WGS) entry which is preliminary data.</text>
</comment>
<dbReference type="NCBIfam" id="TIGR04056">
    <property type="entry name" value="OMP_RagA_SusC"/>
    <property type="match status" value="1"/>
</dbReference>
<dbReference type="InterPro" id="IPR008969">
    <property type="entry name" value="CarboxyPept-like_regulatory"/>
</dbReference>
<dbReference type="FunFam" id="2.170.130.10:FF:000003">
    <property type="entry name" value="SusC/RagA family TonB-linked outer membrane protein"/>
    <property type="match status" value="1"/>
</dbReference>
<dbReference type="EMBL" id="JACIEF010000005">
    <property type="protein sequence ID" value="MBB4110658.1"/>
    <property type="molecule type" value="Genomic_DNA"/>
</dbReference>
<dbReference type="Pfam" id="PF07715">
    <property type="entry name" value="Plug"/>
    <property type="match status" value="1"/>
</dbReference>
<dbReference type="Proteomes" id="UP000532273">
    <property type="component" value="Unassembled WGS sequence"/>
</dbReference>
<dbReference type="GO" id="GO:0009279">
    <property type="term" value="C:cell outer membrane"/>
    <property type="evidence" value="ECO:0007669"/>
    <property type="project" value="UniProtKB-SubCell"/>
</dbReference>
<keyword evidence="1" id="KW-0472">Membrane</keyword>
<evidence type="ECO:0000259" key="2">
    <source>
        <dbReference type="Pfam" id="PF07715"/>
    </source>
</evidence>
<dbReference type="InterPro" id="IPR039426">
    <property type="entry name" value="TonB-dep_rcpt-like"/>
</dbReference>
<feature type="domain" description="TonB-dependent receptor plug" evidence="2">
    <location>
        <begin position="140"/>
        <end position="249"/>
    </location>
</feature>
<reference evidence="3 4" key="1">
    <citation type="submission" date="2020-08" db="EMBL/GenBank/DDBJ databases">
        <title>Genomic Encyclopedia of Type Strains, Phase IV (KMG-IV): sequencing the most valuable type-strain genomes for metagenomic binning, comparative biology and taxonomic classification.</title>
        <authorList>
            <person name="Goeker M."/>
        </authorList>
    </citation>
    <scope>NUCLEOTIDE SEQUENCE [LARGE SCALE GENOMIC DNA]</scope>
    <source>
        <strain evidence="3 4">DSM 100774</strain>
    </source>
</reference>
<protein>
    <submittedName>
        <fullName evidence="3">TonB-linked SusC/RagA family outer membrane protein</fullName>
    </submittedName>
</protein>
<dbReference type="Pfam" id="PF13715">
    <property type="entry name" value="CarbopepD_reg_2"/>
    <property type="match status" value="1"/>
</dbReference>
<keyword evidence="1" id="KW-1134">Transmembrane beta strand</keyword>
<comment type="subcellular location">
    <subcellularLocation>
        <location evidence="1">Cell outer membrane</location>
        <topology evidence="1">Multi-pass membrane protein</topology>
    </subcellularLocation>
</comment>
<evidence type="ECO:0000313" key="3">
    <source>
        <dbReference type="EMBL" id="MBB4110658.1"/>
    </source>
</evidence>
<dbReference type="RefSeq" id="WP_183768694.1">
    <property type="nucleotide sequence ID" value="NZ_BMHZ01000005.1"/>
</dbReference>
<evidence type="ECO:0000256" key="1">
    <source>
        <dbReference type="PROSITE-ProRule" id="PRU01360"/>
    </source>
</evidence>
<dbReference type="InterPro" id="IPR023997">
    <property type="entry name" value="TonB-dep_OMP_SusC/RagA_CS"/>
</dbReference>
<dbReference type="Gene3D" id="2.60.40.1120">
    <property type="entry name" value="Carboxypeptidase-like, regulatory domain"/>
    <property type="match status" value="1"/>
</dbReference>
<keyword evidence="1" id="KW-0998">Cell outer membrane</keyword>
<keyword evidence="1" id="KW-0813">Transport</keyword>
<evidence type="ECO:0000313" key="4">
    <source>
        <dbReference type="Proteomes" id="UP000532273"/>
    </source>
</evidence>
<dbReference type="InterPro" id="IPR012910">
    <property type="entry name" value="Plug_dom"/>
</dbReference>
<dbReference type="PROSITE" id="PS52016">
    <property type="entry name" value="TONB_DEPENDENT_REC_3"/>
    <property type="match status" value="1"/>
</dbReference>
<accession>A0A7W6KF10</accession>
<dbReference type="SUPFAM" id="SSF56935">
    <property type="entry name" value="Porins"/>
    <property type="match status" value="1"/>
</dbReference>
<dbReference type="AlphaFoldDB" id="A0A7W6KF10"/>
<sequence length="1083" mass="119163">MRKIYKKNVLISGCLFFRGGVFRTLLSMLLFLGIGFSVSAQNEVTVKGVVKDTLGGLPGVNVKVSGTSRGISTDDLGRYTIKVARSGKLLFSLVGYKAQTKAVADYEKSGDGSYIINVVLKPDANSLQDVAVVGFGTQKKQSVISSITSINPKELKGPTSNLTTMLAGRVAGMIAYQRSGEPGADNASFFIRGLGSFGAGKQDPLILIDGVESTQNDMARLQPDDIASFNVLKDATAAAVYGARGANGVLLILTKAGQAGETKYFFRAETSLSGNTRNFKFADNVTYMKQANEAALTRSRLAILPYLQTKIDATAAGDNPLLYPNNNWIEELIKDYTFNQRYNMNVTGGGSKASYYISGTYNIDNGVLKVADLNNFNSNIKLRNYSLRSTVNINLTNTTEAIVRVYGQFDDYRGPVGGFDSNGNKINGGQKIFNQALWSNPVMFPAVYPASYQPYAKHPLFGNAISPSGSLYINPYAEMVKGYQDNNSSTLQTQIELKQDLKSLLPGLSARMMSYVIRYSYFDIARNYNPFYYSAIPNPAGGDFILNLLNSGAPPTYGLTGTEYLNYSEGTKSLNSTFYTEVAVNYNHTFSEKHAVTGMLITNMRNYLAANAGSLQLSLPSRNQGVSGRATYGYDNRYLAEFNFGYNGSERFAANNRFGFFPSFGLGYLISNEKFFKPLSKVLSNVKLRATYGITGNDQIGRTQDRFFYLSEVNMNNGTFGATFGENNFYYKDGISISRYANPLITWEKSKQLNLGLDMTLFDALSLNIDVYKQNRSNILTDRVYVPSTMGLQAAVKANTNEMESRGVDFSANYNKSFGNSMYLQLRGNFTYATNKVLINDEPAYNTNEAYRTRVGLPSTQAFGYIAERLFVDDAEAKNSPVQFAGKPGLDYGGGDIKYRDVNGDGVISEADAVPIGLPQSPEIVYGFGGTFGFKGFDISAFFQGSARSSFFINPQNISPFVFNGGSQNGLLDVIANSHWSEENRNIYAFWPRLSDKFIANNNQTSTWWMRNGSFLRLKTVELGYNLPTRIQNKLGIRATRFYVNASNLAAFSSFKLWDVEMGGNGLGYPVQTVYNLGVSLSF</sequence>
<gene>
    <name evidence="3" type="ORF">GGQ60_004698</name>
</gene>
<dbReference type="InterPro" id="IPR037066">
    <property type="entry name" value="Plug_dom_sf"/>
</dbReference>
<dbReference type="SUPFAM" id="SSF49464">
    <property type="entry name" value="Carboxypeptidase regulatory domain-like"/>
    <property type="match status" value="1"/>
</dbReference>
<name>A0A7W6KF10_9SPHI</name>
<proteinExistence type="inferred from homology"/>
<keyword evidence="1" id="KW-0812">Transmembrane</keyword>
<dbReference type="NCBIfam" id="TIGR04057">
    <property type="entry name" value="SusC_RagA_signa"/>
    <property type="match status" value="1"/>
</dbReference>
<comment type="similarity">
    <text evidence="1">Belongs to the TonB-dependent receptor family.</text>
</comment>
<dbReference type="Gene3D" id="2.170.130.10">
    <property type="entry name" value="TonB-dependent receptor, plug domain"/>
    <property type="match status" value="1"/>
</dbReference>
<dbReference type="InterPro" id="IPR023996">
    <property type="entry name" value="TonB-dep_OMP_SusC/RagA"/>
</dbReference>
<organism evidence="3 4">
    <name type="scientific">Pedobacter zeae</name>
    <dbReference type="NCBI Taxonomy" id="1737356"/>
    <lineage>
        <taxon>Bacteria</taxon>
        <taxon>Pseudomonadati</taxon>
        <taxon>Bacteroidota</taxon>
        <taxon>Sphingobacteriia</taxon>
        <taxon>Sphingobacteriales</taxon>
        <taxon>Sphingobacteriaceae</taxon>
        <taxon>Pedobacter</taxon>
    </lineage>
</organism>